<comment type="caution">
    <text evidence="8">The sequence shown here is derived from an EMBL/GenBank/DDBJ whole genome shotgun (WGS) entry which is preliminary data.</text>
</comment>
<gene>
    <name evidence="8" type="ORF">AB675_8993</name>
</gene>
<dbReference type="GO" id="GO:0045944">
    <property type="term" value="P:positive regulation of transcription by RNA polymerase II"/>
    <property type="evidence" value="ECO:0007669"/>
    <property type="project" value="TreeGrafter"/>
</dbReference>
<dbReference type="GO" id="GO:0008270">
    <property type="term" value="F:zinc ion binding"/>
    <property type="evidence" value="ECO:0007669"/>
    <property type="project" value="InterPro"/>
</dbReference>
<dbReference type="RefSeq" id="XP_018001691.1">
    <property type="nucleotide sequence ID" value="XM_018149489.1"/>
</dbReference>
<dbReference type="SUPFAM" id="SSF57701">
    <property type="entry name" value="Zn2/Cys6 DNA-binding domain"/>
    <property type="match status" value="1"/>
</dbReference>
<sequence length="633" mass="71069">MRTKTGCQPCRERHVKCVKVAGSESCQRCAQTKRLCDSDPPLEFRPLKSFHFKTPGGRKVRQDLKNAPKQVWVDVPADIRFLADDFSCDIDSNQRKQTDQGQQSDEEPDHGDSADDGLDEILGQGQEAGLEELDEHDNEHDQEPQHVAMSDDRDAITRRITNSTITSASLAHQSNSQTTSHPLQDQTNLTYDSWSSVQESPFAAPNASKALPNHTALSQYSGSTPLPVQYSPVDSAGRAFNLQGSPASFRAHSSILSPSSAPVLWPFRNRREAHLMHHYIVNLAAQFDACDNLKHFSKDVPQRAARNPIIMNAIFALSARRMSILSGKEDRESHQYVDECLRDLIPALEDPLSHLDENLLAAVILLRTHEEMSDNDELCHLRGVTRILNSIASFAADGGLRESASWISLRQHIYVALTSRHPLTINLTNYRHSSVFQRSDDEAWANRIIFVFASTLTHVFKPEGEHLSLGEWDELEAQITSWNSAKPWHFSPFFVDSLSQPVTSPEPKSSSWPEALVSNAAQVVGLQHYYLARIVLAIYDPRLSRLGFESYRLRRSLEDAVRTNLRMVVGLATSNNHVLTGMFHASHALSACGMYLTDPQEQEAAVEFLLSMETREGWRTQHIISNLKAQWLL</sequence>
<dbReference type="VEuPathDB" id="FungiDB:AB675_8993"/>
<dbReference type="InterPro" id="IPR036864">
    <property type="entry name" value="Zn2-C6_fun-type_DNA-bd_sf"/>
</dbReference>
<evidence type="ECO:0000256" key="5">
    <source>
        <dbReference type="ARBA" id="ARBA00023242"/>
    </source>
</evidence>
<evidence type="ECO:0000259" key="7">
    <source>
        <dbReference type="PROSITE" id="PS00463"/>
    </source>
</evidence>
<dbReference type="CDD" id="cd00067">
    <property type="entry name" value="GAL4"/>
    <property type="match status" value="1"/>
</dbReference>
<accession>A0A0N0NNM9</accession>
<organism evidence="8 9">
    <name type="scientific">Cyphellophora attinorum</name>
    <dbReference type="NCBI Taxonomy" id="1664694"/>
    <lineage>
        <taxon>Eukaryota</taxon>
        <taxon>Fungi</taxon>
        <taxon>Dikarya</taxon>
        <taxon>Ascomycota</taxon>
        <taxon>Pezizomycotina</taxon>
        <taxon>Eurotiomycetes</taxon>
        <taxon>Chaetothyriomycetidae</taxon>
        <taxon>Chaetothyriales</taxon>
        <taxon>Cyphellophoraceae</taxon>
        <taxon>Cyphellophora</taxon>
    </lineage>
</organism>
<dbReference type="InterPro" id="IPR001138">
    <property type="entry name" value="Zn2Cys6_DnaBD"/>
</dbReference>
<evidence type="ECO:0000256" key="4">
    <source>
        <dbReference type="ARBA" id="ARBA00023163"/>
    </source>
</evidence>
<evidence type="ECO:0000256" key="1">
    <source>
        <dbReference type="ARBA" id="ARBA00004123"/>
    </source>
</evidence>
<dbReference type="InterPro" id="IPR021858">
    <property type="entry name" value="Fun_TF"/>
</dbReference>
<name>A0A0N0NNM9_9EURO</name>
<feature type="compositionally biased region" description="Basic and acidic residues" evidence="6">
    <location>
        <begin position="137"/>
        <end position="153"/>
    </location>
</feature>
<proteinExistence type="predicted"/>
<dbReference type="OrthoDB" id="4525710at2759"/>
<dbReference type="GeneID" id="28741369"/>
<dbReference type="GO" id="GO:0000981">
    <property type="term" value="F:DNA-binding transcription factor activity, RNA polymerase II-specific"/>
    <property type="evidence" value="ECO:0007669"/>
    <property type="project" value="InterPro"/>
</dbReference>
<keyword evidence="4" id="KW-0804">Transcription</keyword>
<keyword evidence="2" id="KW-0805">Transcription regulation</keyword>
<feature type="region of interest" description="Disordered" evidence="6">
    <location>
        <begin position="91"/>
        <end position="120"/>
    </location>
</feature>
<dbReference type="PROSITE" id="PS00463">
    <property type="entry name" value="ZN2_CY6_FUNGAL_1"/>
    <property type="match status" value="1"/>
</dbReference>
<dbReference type="SMART" id="SM00066">
    <property type="entry name" value="GAL4"/>
    <property type="match status" value="1"/>
</dbReference>
<dbReference type="PANTHER" id="PTHR37534">
    <property type="entry name" value="TRANSCRIPTIONAL ACTIVATOR PROTEIN UGA3"/>
    <property type="match status" value="1"/>
</dbReference>
<evidence type="ECO:0000256" key="6">
    <source>
        <dbReference type="SAM" id="MobiDB-lite"/>
    </source>
</evidence>
<feature type="domain" description="Zn(2)-C6 fungal-type" evidence="7">
    <location>
        <begin position="6"/>
        <end position="36"/>
    </location>
</feature>
<dbReference type="Proteomes" id="UP000038010">
    <property type="component" value="Unassembled WGS sequence"/>
</dbReference>
<dbReference type="Pfam" id="PF11951">
    <property type="entry name" value="Fungal_trans_2"/>
    <property type="match status" value="1"/>
</dbReference>
<protein>
    <recommendedName>
        <fullName evidence="7">Zn(2)-C6 fungal-type domain-containing protein</fullName>
    </recommendedName>
</protein>
<keyword evidence="9" id="KW-1185">Reference proteome</keyword>
<feature type="region of interest" description="Disordered" evidence="6">
    <location>
        <begin position="134"/>
        <end position="153"/>
    </location>
</feature>
<dbReference type="AlphaFoldDB" id="A0A0N0NNM9"/>
<dbReference type="PANTHER" id="PTHR37534:SF25">
    <property type="entry name" value="ZN(II)2CYS6 TRANSCRIPTION FACTOR (EUROFUNG)"/>
    <property type="match status" value="1"/>
</dbReference>
<feature type="region of interest" description="Disordered" evidence="6">
    <location>
        <begin position="167"/>
        <end position="186"/>
    </location>
</feature>
<keyword evidence="5" id="KW-0539">Nucleus</keyword>
<dbReference type="GO" id="GO:0000976">
    <property type="term" value="F:transcription cis-regulatory region binding"/>
    <property type="evidence" value="ECO:0007669"/>
    <property type="project" value="TreeGrafter"/>
</dbReference>
<evidence type="ECO:0000313" key="8">
    <source>
        <dbReference type="EMBL" id="KPI41728.1"/>
    </source>
</evidence>
<dbReference type="GO" id="GO:0005634">
    <property type="term" value="C:nucleus"/>
    <property type="evidence" value="ECO:0007669"/>
    <property type="project" value="UniProtKB-SubCell"/>
</dbReference>
<dbReference type="EMBL" id="LFJN01000009">
    <property type="protein sequence ID" value="KPI41728.1"/>
    <property type="molecule type" value="Genomic_DNA"/>
</dbReference>
<evidence type="ECO:0000256" key="2">
    <source>
        <dbReference type="ARBA" id="ARBA00023015"/>
    </source>
</evidence>
<evidence type="ECO:0000256" key="3">
    <source>
        <dbReference type="ARBA" id="ARBA00023125"/>
    </source>
</evidence>
<comment type="subcellular location">
    <subcellularLocation>
        <location evidence="1">Nucleus</location>
    </subcellularLocation>
</comment>
<evidence type="ECO:0000313" key="9">
    <source>
        <dbReference type="Proteomes" id="UP000038010"/>
    </source>
</evidence>
<feature type="compositionally biased region" description="Polar residues" evidence="6">
    <location>
        <begin position="170"/>
        <end position="186"/>
    </location>
</feature>
<feature type="compositionally biased region" description="Acidic residues" evidence="6">
    <location>
        <begin position="104"/>
        <end position="119"/>
    </location>
</feature>
<dbReference type="STRING" id="1664694.A0A0N0NNM9"/>
<keyword evidence="3" id="KW-0238">DNA-binding</keyword>
<reference evidence="8 9" key="1">
    <citation type="submission" date="2015-06" db="EMBL/GenBank/DDBJ databases">
        <title>Draft genome of the ant-associated black yeast Phialophora attae CBS 131958.</title>
        <authorList>
            <person name="Moreno L.F."/>
            <person name="Stielow B.J."/>
            <person name="de Hoog S."/>
            <person name="Vicente V.A."/>
            <person name="Weiss V.A."/>
            <person name="de Vries M."/>
            <person name="Cruz L.M."/>
            <person name="Souza E.M."/>
        </authorList>
    </citation>
    <scope>NUCLEOTIDE SEQUENCE [LARGE SCALE GENOMIC DNA]</scope>
    <source>
        <strain evidence="8 9">CBS 131958</strain>
    </source>
</reference>